<gene>
    <name evidence="4" type="ORF">KUL25_16140</name>
    <name evidence="5" type="ORF">KUL25_16145</name>
</gene>
<accession>A0A975YF38</accession>
<dbReference type="InterPro" id="IPR029044">
    <property type="entry name" value="Nucleotide-diphossugar_trans"/>
</dbReference>
<evidence type="ECO:0000256" key="1">
    <source>
        <dbReference type="ARBA" id="ARBA00006739"/>
    </source>
</evidence>
<protein>
    <submittedName>
        <fullName evidence="5">Glycosyltransferase</fullName>
        <ecNumber evidence="5">2.4.-.-</ecNumber>
    </submittedName>
</protein>
<dbReference type="RefSeq" id="WP_257893875.1">
    <property type="nucleotide sequence ID" value="NZ_JAIMBW010000001.1"/>
</dbReference>
<comment type="similarity">
    <text evidence="1">Belongs to the glycosyltransferase 2 family.</text>
</comment>
<name>A0A975YF38_9RHOB</name>
<dbReference type="SUPFAM" id="SSF53448">
    <property type="entry name" value="Nucleotide-diphospho-sugar transferases"/>
    <property type="match status" value="1"/>
</dbReference>
<dbReference type="PROSITE" id="PS51257">
    <property type="entry name" value="PROKAR_LIPOPROTEIN"/>
    <property type="match status" value="1"/>
</dbReference>
<keyword evidence="3 5" id="KW-0808">Transferase</keyword>
<dbReference type="AlphaFoldDB" id="A0A975YF38"/>
<evidence type="ECO:0000313" key="5">
    <source>
        <dbReference type="EMBL" id="QXL86961.1"/>
    </source>
</evidence>
<keyword evidence="2 5" id="KW-0328">Glycosyltransferase</keyword>
<organism evidence="5">
    <name type="scientific">Gymnodinialimonas phycosphaerae</name>
    <dbReference type="NCBI Taxonomy" id="2841589"/>
    <lineage>
        <taxon>Bacteria</taxon>
        <taxon>Pseudomonadati</taxon>
        <taxon>Pseudomonadota</taxon>
        <taxon>Alphaproteobacteria</taxon>
        <taxon>Rhodobacterales</taxon>
        <taxon>Paracoccaceae</taxon>
        <taxon>Gymnodinialimonas</taxon>
    </lineage>
</organism>
<evidence type="ECO:0000313" key="6">
    <source>
        <dbReference type="Proteomes" id="UP000693972"/>
    </source>
</evidence>
<evidence type="ECO:0000313" key="4">
    <source>
        <dbReference type="EMBL" id="MBY4894288.1"/>
    </source>
</evidence>
<sequence length="409" mass="44300">MTQSRLSVVVVSAGRPDALRRCLLSLSQQATAGCEVIVVADAGGQAAVRTLPVVGALKLLPQRQPNISAARNAGIGAAAGDIIAFIDDDAVAEPTWSQAVLDAFAVPDLAAITGPVLGRNGISLQWGPLAVNGVAHDIQVEPDTPIRDGFARKLQGTNMAFRREALVQMGGFDKALHFYLDDTDISFRVGRAGLATAWAPRAVVHHGFEASTRRTQARVPLSLFDIGASTAVYLRKHAPEDQRENALRALEAAQSTRLLRLARARKLNAAKMRELMETLREGFKAGQARVSHEPKIGSDTGDFDPFQSTNPPPHRVLSGRSFQLNRLRAEAAELVIKGHPVSLFAFEPTPRKHRVRFTDGGWWEQTGGLFGPSDRAGSRFQFTSFRARIAAETRRISATRGIAPDRDSN</sequence>
<dbReference type="EMBL" id="JAIMBW010000001">
    <property type="protein sequence ID" value="MBY4894288.1"/>
    <property type="molecule type" value="Genomic_DNA"/>
</dbReference>
<dbReference type="Gene3D" id="3.90.550.10">
    <property type="entry name" value="Spore Coat Polysaccharide Biosynthesis Protein SpsA, Chain A"/>
    <property type="match status" value="1"/>
</dbReference>
<reference evidence="5 6" key="1">
    <citation type="submission" date="2021-07" db="EMBL/GenBank/DDBJ databases">
        <title>Karlodiniumbacter phycospheric gen. nov., sp. nov., a phycosphere bacterium isolated from karlodinium veneficum.</title>
        <authorList>
            <person name="Peng Y."/>
            <person name="Jiang L."/>
            <person name="Lee J."/>
        </authorList>
    </citation>
    <scope>NUCLEOTIDE SEQUENCE</scope>
    <source>
        <strain evidence="5 6">N5</strain>
    </source>
</reference>
<dbReference type="PANTHER" id="PTHR43179">
    <property type="entry name" value="RHAMNOSYLTRANSFERASE WBBL"/>
    <property type="match status" value="1"/>
</dbReference>
<proteinExistence type="inferred from homology"/>
<keyword evidence="6" id="KW-1185">Reference proteome</keyword>
<dbReference type="EMBL" id="CP078073">
    <property type="protein sequence ID" value="QXL86961.1"/>
    <property type="molecule type" value="Genomic_DNA"/>
</dbReference>
<evidence type="ECO:0000256" key="2">
    <source>
        <dbReference type="ARBA" id="ARBA00022676"/>
    </source>
</evidence>
<evidence type="ECO:0000256" key="3">
    <source>
        <dbReference type="ARBA" id="ARBA00022679"/>
    </source>
</evidence>
<dbReference type="EC" id="2.4.-.-" evidence="5"/>
<dbReference type="Pfam" id="PF13641">
    <property type="entry name" value="Glyco_tranf_2_3"/>
    <property type="match status" value="1"/>
</dbReference>
<dbReference type="GO" id="GO:0016757">
    <property type="term" value="F:glycosyltransferase activity"/>
    <property type="evidence" value="ECO:0007669"/>
    <property type="project" value="UniProtKB-KW"/>
</dbReference>
<dbReference type="PANTHER" id="PTHR43179:SF12">
    <property type="entry name" value="GALACTOFURANOSYLTRANSFERASE GLFT2"/>
    <property type="match status" value="1"/>
</dbReference>
<dbReference type="Proteomes" id="UP000693972">
    <property type="component" value="Unassembled WGS sequence"/>
</dbReference>